<evidence type="ECO:0000256" key="6">
    <source>
        <dbReference type="ARBA" id="ARBA00022989"/>
    </source>
</evidence>
<evidence type="ECO:0000259" key="13">
    <source>
        <dbReference type="Pfam" id="PF02355"/>
    </source>
</evidence>
<keyword evidence="6 12" id="KW-1133">Transmembrane helix</keyword>
<dbReference type="OrthoDB" id="9805019at2"/>
<dbReference type="GO" id="GO:0015450">
    <property type="term" value="F:protein-transporting ATPase activity"/>
    <property type="evidence" value="ECO:0007669"/>
    <property type="project" value="InterPro"/>
</dbReference>
<name>A0A6I5ZLM1_9FIRM</name>
<feature type="transmembrane region" description="Helical" evidence="12">
    <location>
        <begin position="125"/>
        <end position="146"/>
    </location>
</feature>
<dbReference type="HAMAP" id="MF_01464_B">
    <property type="entry name" value="SecF_B"/>
    <property type="match status" value="1"/>
</dbReference>
<feature type="transmembrane region" description="Helical" evidence="12">
    <location>
        <begin position="256"/>
        <end position="280"/>
    </location>
</feature>
<dbReference type="Pfam" id="PF02355">
    <property type="entry name" value="SecD_SecF_C"/>
    <property type="match status" value="1"/>
</dbReference>
<dbReference type="GO" id="GO:0005886">
    <property type="term" value="C:plasma membrane"/>
    <property type="evidence" value="ECO:0007669"/>
    <property type="project" value="UniProtKB-SubCell"/>
</dbReference>
<evidence type="ECO:0000256" key="3">
    <source>
        <dbReference type="ARBA" id="ARBA00022475"/>
    </source>
</evidence>
<proteinExistence type="inferred from homology"/>
<feature type="transmembrane region" description="Helical" evidence="12">
    <location>
        <begin position="12"/>
        <end position="31"/>
    </location>
</feature>
<dbReference type="InterPro" id="IPR022646">
    <property type="entry name" value="SecD/SecF_CS"/>
</dbReference>
<comment type="similarity">
    <text evidence="12">Belongs to the SecD/SecF family. SecF subfamily.</text>
</comment>
<dbReference type="SUPFAM" id="SSF82866">
    <property type="entry name" value="Multidrug efflux transporter AcrB transmembrane domain"/>
    <property type="match status" value="1"/>
</dbReference>
<evidence type="ECO:0000256" key="12">
    <source>
        <dbReference type="HAMAP-Rule" id="MF_01464"/>
    </source>
</evidence>
<evidence type="ECO:0000256" key="5">
    <source>
        <dbReference type="ARBA" id="ARBA00022927"/>
    </source>
</evidence>
<keyword evidence="8 12" id="KW-0472">Membrane</keyword>
<evidence type="ECO:0000256" key="2">
    <source>
        <dbReference type="ARBA" id="ARBA00022448"/>
    </source>
</evidence>
<feature type="transmembrane region" description="Helical" evidence="12">
    <location>
        <begin position="153"/>
        <end position="176"/>
    </location>
</feature>
<dbReference type="RefSeq" id="WP_156271242.1">
    <property type="nucleotide sequence ID" value="NZ_CP046244.1"/>
</dbReference>
<feature type="transmembrane region" description="Helical" evidence="12">
    <location>
        <begin position="232"/>
        <end position="250"/>
    </location>
</feature>
<dbReference type="EMBL" id="CP046244">
    <property type="protein sequence ID" value="QGP90770.1"/>
    <property type="molecule type" value="Genomic_DNA"/>
</dbReference>
<feature type="transmembrane region" description="Helical" evidence="12">
    <location>
        <begin position="182"/>
        <end position="201"/>
    </location>
</feature>
<evidence type="ECO:0000256" key="8">
    <source>
        <dbReference type="ARBA" id="ARBA00023136"/>
    </source>
</evidence>
<reference evidence="14 15" key="1">
    <citation type="submission" date="2019-11" db="EMBL/GenBank/DDBJ databases">
        <title>Genome sequence of Moorella glycerini DSM11254.</title>
        <authorList>
            <person name="Poehlein A."/>
            <person name="Boeer T."/>
            <person name="Daniel R."/>
        </authorList>
    </citation>
    <scope>NUCLEOTIDE SEQUENCE [LARGE SCALE GENOMIC DNA]</scope>
    <source>
        <strain evidence="14 15">DSM 11254</strain>
    </source>
</reference>
<keyword evidence="5 12" id="KW-0653">Protein transport</keyword>
<dbReference type="InterPro" id="IPR022813">
    <property type="entry name" value="SecD/SecF_arch_bac"/>
</dbReference>
<feature type="domain" description="Protein export membrane protein SecD/SecF C-terminal" evidence="13">
    <location>
        <begin position="108"/>
        <end position="283"/>
    </location>
</feature>
<comment type="subcellular location">
    <subcellularLocation>
        <location evidence="1 12">Cell membrane</location>
        <topology evidence="1 12">Multi-pass membrane protein</topology>
    </subcellularLocation>
</comment>
<dbReference type="InterPro" id="IPR048634">
    <property type="entry name" value="SecD_SecF_C"/>
</dbReference>
<evidence type="ECO:0000256" key="7">
    <source>
        <dbReference type="ARBA" id="ARBA00023010"/>
    </source>
</evidence>
<dbReference type="NCBIfam" id="TIGR00916">
    <property type="entry name" value="2A0604s01"/>
    <property type="match status" value="1"/>
</dbReference>
<accession>A0A6I5ZLM1</accession>
<evidence type="ECO:0000256" key="10">
    <source>
        <dbReference type="ARBA" id="ARBA00060856"/>
    </source>
</evidence>
<comment type="function">
    <text evidence="9 12">Part of the Sec protein translocase complex. Interacts with the SecYEG preprotein conducting channel. SecDF uses the proton motive force (PMF) to complete protein translocation after the ATP-dependent function of SecA.</text>
</comment>
<dbReference type="FunFam" id="1.20.1640.10:FF:000024">
    <property type="entry name" value="Multifunctional fusion protein"/>
    <property type="match status" value="1"/>
</dbReference>
<dbReference type="InterPro" id="IPR005665">
    <property type="entry name" value="SecF_bac"/>
</dbReference>
<evidence type="ECO:0000313" key="15">
    <source>
        <dbReference type="Proteomes" id="UP000425916"/>
    </source>
</evidence>
<protein>
    <recommendedName>
        <fullName evidence="12">Protein-export membrane protein SecF</fullName>
    </recommendedName>
</protein>
<dbReference type="AlphaFoldDB" id="A0A6I5ZLM1"/>
<evidence type="ECO:0000256" key="1">
    <source>
        <dbReference type="ARBA" id="ARBA00004651"/>
    </source>
</evidence>
<dbReference type="NCBIfam" id="TIGR00966">
    <property type="entry name" value="transloc_SecF"/>
    <property type="match status" value="1"/>
</dbReference>
<dbReference type="PRINTS" id="PR01755">
    <property type="entry name" value="SECFTRNLCASE"/>
</dbReference>
<evidence type="ECO:0000256" key="11">
    <source>
        <dbReference type="ARBA" id="ARBA00061053"/>
    </source>
</evidence>
<dbReference type="GO" id="GO:0043952">
    <property type="term" value="P:protein transport by the Sec complex"/>
    <property type="evidence" value="ECO:0007669"/>
    <property type="project" value="UniProtKB-UniRule"/>
</dbReference>
<dbReference type="PANTHER" id="PTHR30081:SF8">
    <property type="entry name" value="PROTEIN TRANSLOCASE SUBUNIT SECF"/>
    <property type="match status" value="1"/>
</dbReference>
<dbReference type="InterPro" id="IPR022645">
    <property type="entry name" value="SecD/SecF_bac"/>
</dbReference>
<comment type="similarity">
    <text evidence="10">In the C-terminal section; belongs to the SecD/SecF family. SecF subfamily.</text>
</comment>
<dbReference type="Gene3D" id="1.20.1640.10">
    <property type="entry name" value="Multidrug efflux transporter AcrB transmembrane domain"/>
    <property type="match status" value="1"/>
</dbReference>
<evidence type="ECO:0000256" key="9">
    <source>
        <dbReference type="ARBA" id="ARBA00059018"/>
    </source>
</evidence>
<dbReference type="GO" id="GO:0065002">
    <property type="term" value="P:intracellular protein transmembrane transport"/>
    <property type="evidence" value="ECO:0007669"/>
    <property type="project" value="UniProtKB-UniRule"/>
</dbReference>
<dbReference type="PANTHER" id="PTHR30081">
    <property type="entry name" value="PROTEIN-EXPORT MEMBRANE PROTEIN SEC"/>
    <property type="match status" value="1"/>
</dbReference>
<keyword evidence="3 12" id="KW-1003">Cell membrane</keyword>
<keyword evidence="2 12" id="KW-0813">Transport</keyword>
<comment type="subunit">
    <text evidence="12">Forms a complex with SecD. Part of the essential Sec protein translocation apparatus which comprises SecA, SecYEG and auxiliary proteins SecDF. Other proteins may also be involved.</text>
</comment>
<dbReference type="InterPro" id="IPR055344">
    <property type="entry name" value="SecD_SecF_C_bact"/>
</dbReference>
<evidence type="ECO:0000256" key="4">
    <source>
        <dbReference type="ARBA" id="ARBA00022692"/>
    </source>
</evidence>
<dbReference type="Pfam" id="PF07549">
    <property type="entry name" value="Sec_GG"/>
    <property type="match status" value="1"/>
</dbReference>
<comment type="similarity">
    <text evidence="11">In the N-terminal section; belongs to the SecD/SecF family. SecD subfamily.</text>
</comment>
<organism evidence="14 15">
    <name type="scientific">Neomoorella glycerini</name>
    <dbReference type="NCBI Taxonomy" id="55779"/>
    <lineage>
        <taxon>Bacteria</taxon>
        <taxon>Bacillati</taxon>
        <taxon>Bacillota</taxon>
        <taxon>Clostridia</taxon>
        <taxon>Neomoorellales</taxon>
        <taxon>Neomoorellaceae</taxon>
        <taxon>Neomoorella</taxon>
    </lineage>
</organism>
<sequence>MNFNFDFVGRRKWWYALSLLIIIPGLIAMALHRPVLNFGIDFTGGNIIQVQFQQPVTAGQVREVLGGLDLGNSSIQAAGNNEFLIRTTELNEEQTDQVIGALRDKLGQLDLKRNEKVGATIGRELTIKGIEAMAIAWVLMIIYITIRFEFLSGLAAILALIHDVLVTIGFFAIFRWEVDSTFVAAILTIIGYSINDTIVIFDRIRENLRLRKKETIEELVNRSINQSLTRSINTVLTVIIALLALMLLGGETTRTFALAMLIGTISGAYSSIFTASPLWIDFRNLSREHHRQAAATKAATKAKTRKVTSN</sequence>
<keyword evidence="7 12" id="KW-0811">Translocation</keyword>
<dbReference type="GO" id="GO:0006605">
    <property type="term" value="P:protein targeting"/>
    <property type="evidence" value="ECO:0007669"/>
    <property type="project" value="UniProtKB-UniRule"/>
</dbReference>
<keyword evidence="4 12" id="KW-0812">Transmembrane</keyword>
<dbReference type="Proteomes" id="UP000425916">
    <property type="component" value="Chromosome"/>
</dbReference>
<keyword evidence="15" id="KW-1185">Reference proteome</keyword>
<gene>
    <name evidence="12 14" type="primary">secF</name>
    <name evidence="14" type="ORF">MGLY_00810</name>
</gene>
<evidence type="ECO:0000313" key="14">
    <source>
        <dbReference type="EMBL" id="QGP90770.1"/>
    </source>
</evidence>